<dbReference type="GO" id="GO:0005975">
    <property type="term" value="P:carbohydrate metabolic process"/>
    <property type="evidence" value="ECO:0007669"/>
    <property type="project" value="InterPro"/>
</dbReference>
<organism evidence="2 3">
    <name type="scientific">Stackebrandtia nassauensis (strain DSM 44728 / CIP 108903 / NRRL B-16338 / NBRC 102104 / LLR-40K-21)</name>
    <dbReference type="NCBI Taxonomy" id="446470"/>
    <lineage>
        <taxon>Bacteria</taxon>
        <taxon>Bacillati</taxon>
        <taxon>Actinomycetota</taxon>
        <taxon>Actinomycetes</taxon>
        <taxon>Glycomycetales</taxon>
        <taxon>Glycomycetaceae</taxon>
        <taxon>Stackebrandtia</taxon>
    </lineage>
</organism>
<dbReference type="EMBL" id="CP001778">
    <property type="protein sequence ID" value="ADD45660.1"/>
    <property type="molecule type" value="Genomic_DNA"/>
</dbReference>
<dbReference type="InterPro" id="IPR008928">
    <property type="entry name" value="6-hairpin_glycosidase_sf"/>
</dbReference>
<dbReference type="RefSeq" id="WP_013021231.1">
    <property type="nucleotide sequence ID" value="NC_013947.1"/>
</dbReference>
<dbReference type="HOGENOM" id="CLU_014051_4_2_11"/>
<evidence type="ECO:0000259" key="1">
    <source>
        <dbReference type="Pfam" id="PF03190"/>
    </source>
</evidence>
<dbReference type="PANTHER" id="PTHR42899:SF1">
    <property type="entry name" value="SPERMATOGENESIS-ASSOCIATED PROTEIN 20"/>
    <property type="match status" value="1"/>
</dbReference>
<dbReference type="STRING" id="446470.Snas_6036"/>
<dbReference type="Pfam" id="PF03190">
    <property type="entry name" value="Thioredox_DsbH"/>
    <property type="match status" value="1"/>
</dbReference>
<name>D3Q180_STANL</name>
<keyword evidence="3" id="KW-1185">Reference proteome</keyword>
<dbReference type="CDD" id="cd02955">
    <property type="entry name" value="SSP411"/>
    <property type="match status" value="1"/>
</dbReference>
<reference evidence="2 3" key="1">
    <citation type="journal article" date="2009" name="Stand. Genomic Sci.">
        <title>Complete genome sequence of Stackebrandtia nassauensis type strain (LLR-40K-21).</title>
        <authorList>
            <person name="Munk C."/>
            <person name="Lapidus A."/>
            <person name="Copeland A."/>
            <person name="Jando M."/>
            <person name="Mayilraj S."/>
            <person name="Glavina Del Rio T."/>
            <person name="Nolan M."/>
            <person name="Chen F."/>
            <person name="Lucas S."/>
            <person name="Tice H."/>
            <person name="Cheng J.F."/>
            <person name="Han C."/>
            <person name="Detter J.C."/>
            <person name="Bruce D."/>
            <person name="Goodwin L."/>
            <person name="Chain P."/>
            <person name="Pitluck S."/>
            <person name="Goker M."/>
            <person name="Ovchinikova G."/>
            <person name="Pati A."/>
            <person name="Ivanova N."/>
            <person name="Mavromatis K."/>
            <person name="Chen A."/>
            <person name="Palaniappan K."/>
            <person name="Land M."/>
            <person name="Hauser L."/>
            <person name="Chang Y.J."/>
            <person name="Jeffries C.D."/>
            <person name="Bristow J."/>
            <person name="Eisen J.A."/>
            <person name="Markowitz V."/>
            <person name="Hugenholtz P."/>
            <person name="Kyrpides N.C."/>
            <person name="Klenk H.P."/>
        </authorList>
    </citation>
    <scope>NUCLEOTIDE SEQUENCE [LARGE SCALE GENOMIC DNA]</scope>
    <source>
        <strain evidence="3">DSM 44728 / CIP 108903 / NRRL B-16338 / NBRC 102104 / LLR-40K-21</strain>
    </source>
</reference>
<evidence type="ECO:0000313" key="3">
    <source>
        <dbReference type="Proteomes" id="UP000000844"/>
    </source>
</evidence>
<dbReference type="PIRSF" id="PIRSF006402">
    <property type="entry name" value="UCP006402_thioredoxin"/>
    <property type="match status" value="1"/>
</dbReference>
<proteinExistence type="predicted"/>
<dbReference type="Proteomes" id="UP000000844">
    <property type="component" value="Chromosome"/>
</dbReference>
<gene>
    <name evidence="2" type="ordered locus">Snas_6036</name>
</gene>
<dbReference type="KEGG" id="sna:Snas_6036"/>
<accession>D3Q180</accession>
<dbReference type="AlphaFoldDB" id="D3Q180"/>
<dbReference type="SUPFAM" id="SSF52833">
    <property type="entry name" value="Thioredoxin-like"/>
    <property type="match status" value="1"/>
</dbReference>
<dbReference type="InterPro" id="IPR036249">
    <property type="entry name" value="Thioredoxin-like_sf"/>
</dbReference>
<dbReference type="Gene3D" id="3.40.30.10">
    <property type="entry name" value="Glutaredoxin"/>
    <property type="match status" value="1"/>
</dbReference>
<protein>
    <recommendedName>
        <fullName evidence="1">Spermatogenesis-associated protein 20-like TRX domain-containing protein</fullName>
    </recommendedName>
</protein>
<feature type="domain" description="Spermatogenesis-associated protein 20-like TRX" evidence="1">
    <location>
        <begin position="1"/>
        <end position="156"/>
    </location>
</feature>
<dbReference type="InterPro" id="IPR004879">
    <property type="entry name" value="Ssp411-like_TRX"/>
</dbReference>
<dbReference type="PANTHER" id="PTHR42899">
    <property type="entry name" value="SPERMATOGENESIS-ASSOCIATED PROTEIN 20"/>
    <property type="match status" value="1"/>
</dbReference>
<dbReference type="OrthoDB" id="9762614at2"/>
<evidence type="ECO:0000313" key="2">
    <source>
        <dbReference type="EMBL" id="ADD45660.1"/>
    </source>
</evidence>
<dbReference type="eggNOG" id="COG1331">
    <property type="taxonomic scope" value="Bacteria"/>
</dbReference>
<dbReference type="SUPFAM" id="SSF48208">
    <property type="entry name" value="Six-hairpin glycosidases"/>
    <property type="match status" value="1"/>
</dbReference>
<dbReference type="InterPro" id="IPR024705">
    <property type="entry name" value="Ssp411"/>
</dbReference>
<sequence length="596" mass="64740">MNRLANALSPYLRQHAGNPVEWYPWGEEALAEAKRRQVPLLISVGYAACHWCHVMAHESFEDDEVAARVNEMCVPVKVDREERPDIDAVYMNATVALTGQGGWPMTVFATPEGTPFFAGTYFPREHFLRLLDAVDEAWTNKREEVVAQGNTIVEALASAGPKLADVTEACPIGEPCPPRPPLGAAVLGDMVAAIQGAYDERNGGFGGAPKFPNQPVLAFLLEWYRENPDAETRKVLRHTASRMARGGMYDQLGGGFARYSVDASWTVPHFEKMLYDNALLLDTYAGLGGVTGEEFFGRVAEETARFVVEGLGTAEGGFASALDADTEGVEGSTYVWTPRQLRDVLGEDDGEWAAHAFAVSEGGTFEHGTSVLQLPVDPEDMKRYADVKARLLTARGQRAQPERDDKVVACWNGLAISALTRYAREFEVPWAEAAADRAARLLAEVHTVDGRLRRVSRDGEVGAAVGILEDYGAVAKAYLDRWGATADEVWLERAAELVGVIVDQFTDETGALHDTAADAETLVTRPADPTDGPTPSGWALAASALLAYGNETGREEYRDAAWRAVALAEPLLTEHPRFTTGLAAVALRLAETESES</sequence>